<organism evidence="2 3">
    <name type="scientific">Panagrolaimus davidi</name>
    <dbReference type="NCBI Taxonomy" id="227884"/>
    <lineage>
        <taxon>Eukaryota</taxon>
        <taxon>Metazoa</taxon>
        <taxon>Ecdysozoa</taxon>
        <taxon>Nematoda</taxon>
        <taxon>Chromadorea</taxon>
        <taxon>Rhabditida</taxon>
        <taxon>Tylenchina</taxon>
        <taxon>Panagrolaimomorpha</taxon>
        <taxon>Panagrolaimoidea</taxon>
        <taxon>Panagrolaimidae</taxon>
        <taxon>Panagrolaimus</taxon>
    </lineage>
</organism>
<reference evidence="3" key="1">
    <citation type="submission" date="2022-11" db="UniProtKB">
        <authorList>
            <consortium name="WormBaseParasite"/>
        </authorList>
    </citation>
    <scope>IDENTIFICATION</scope>
</reference>
<keyword evidence="2" id="KW-1185">Reference proteome</keyword>
<sequence>MTIKSAAFGFFTLFLYIIILSEFNVDEVITSEIVQKLADLPPFPNLRKVYLQNVQPFIDLKAFGEFVKKNPTIVSCYLRDCWENCCEEFHHRVKRIGKLKALEKI</sequence>
<evidence type="ECO:0000313" key="2">
    <source>
        <dbReference type="Proteomes" id="UP000887578"/>
    </source>
</evidence>
<dbReference type="AlphaFoldDB" id="A0A914Q660"/>
<accession>A0A914Q660</accession>
<evidence type="ECO:0000256" key="1">
    <source>
        <dbReference type="SAM" id="SignalP"/>
    </source>
</evidence>
<name>A0A914Q660_9BILA</name>
<proteinExistence type="predicted"/>
<dbReference type="Proteomes" id="UP000887578">
    <property type="component" value="Unplaced"/>
</dbReference>
<dbReference type="WBParaSite" id="PDA_v2.g24465.t1">
    <property type="protein sequence ID" value="PDA_v2.g24465.t1"/>
    <property type="gene ID" value="PDA_v2.g24465"/>
</dbReference>
<keyword evidence="1" id="KW-0732">Signal</keyword>
<feature type="chain" id="PRO_5038100087" evidence="1">
    <location>
        <begin position="31"/>
        <end position="105"/>
    </location>
</feature>
<feature type="signal peptide" evidence="1">
    <location>
        <begin position="1"/>
        <end position="30"/>
    </location>
</feature>
<protein>
    <submittedName>
        <fullName evidence="3">Uncharacterized protein</fullName>
    </submittedName>
</protein>
<evidence type="ECO:0000313" key="3">
    <source>
        <dbReference type="WBParaSite" id="PDA_v2.g24465.t1"/>
    </source>
</evidence>